<name>C5J6R8_MESCH</name>
<dbReference type="EMBL" id="FM864216">
    <property type="protein sequence ID" value="CAT05181.1"/>
    <property type="molecule type" value="Genomic_DNA"/>
</dbReference>
<sequence>MFLTKKKMFNFSVEQSGLDLKQEIKKAKKRAKENSQTPLLDELVAILQYFNVEAPKIGNIKTNIEEAINDKTTLAEKRKKITSILKTNSIDIETKAIKKWLEKI</sequence>
<dbReference type="AlphaFoldDB" id="C5J6R8"/>
<accession>C5J6R8</accession>
<dbReference type="Proteomes" id="UP000001491">
    <property type="component" value="Chromosome"/>
</dbReference>
<dbReference type="HOGENOM" id="CLU_2247029_0_0_14"/>
<dbReference type="KEGG" id="mco:MCJ_004760"/>
<evidence type="ECO:0000313" key="2">
    <source>
        <dbReference type="Proteomes" id="UP000001491"/>
    </source>
</evidence>
<proteinExistence type="predicted"/>
<reference evidence="2" key="1">
    <citation type="journal article" date="2009" name="BMC Bioinformatics">
        <title>The Mycoplasma conjunctivae genome sequencing, annotation and analysis.</title>
        <authorList>
            <person name="Calderon-Copete S.P."/>
            <person name="Wigger G."/>
            <person name="Wunderlin C."/>
            <person name="Schmidheini T."/>
            <person name="Frey J."/>
            <person name="Quail M.A."/>
            <person name="Falquet L."/>
        </authorList>
    </citation>
    <scope>NUCLEOTIDE SEQUENCE [LARGE SCALE GENOMIC DNA]</scope>
    <source>
        <strain evidence="2">ATCC 25834 / NCTC 10147 / HRC/581</strain>
    </source>
</reference>
<keyword evidence="2" id="KW-1185">Reference proteome</keyword>
<organism evidence="1 2">
    <name type="scientific">Mesomycoplasma conjunctivae (strain ATCC 25834 / NCTC 10147 / HRC/581)</name>
    <name type="common">Mycoplasma conjunctivae</name>
    <dbReference type="NCBI Taxonomy" id="572263"/>
    <lineage>
        <taxon>Bacteria</taxon>
        <taxon>Bacillati</taxon>
        <taxon>Mycoplasmatota</taxon>
        <taxon>Mycoplasmoidales</taxon>
        <taxon>Metamycoplasmataceae</taxon>
        <taxon>Mesomycoplasma</taxon>
    </lineage>
</organism>
<gene>
    <name evidence="1" type="ordered locus">MCJ_004760</name>
</gene>
<evidence type="ECO:0000313" key="1">
    <source>
        <dbReference type="EMBL" id="CAT05181.1"/>
    </source>
</evidence>
<protein>
    <submittedName>
        <fullName evidence="1">Uncharacterized protein</fullName>
    </submittedName>
</protein>